<dbReference type="PANTHER" id="PTHR46293">
    <property type="entry name" value="E3 UBIQUITIN PROTEIN LIGASE DRIP1"/>
    <property type="match status" value="1"/>
</dbReference>
<feature type="compositionally biased region" description="Low complexity" evidence="1">
    <location>
        <begin position="511"/>
        <end position="521"/>
    </location>
</feature>
<dbReference type="InterPro" id="IPR013083">
    <property type="entry name" value="Znf_RING/FYVE/PHD"/>
</dbReference>
<feature type="compositionally biased region" description="Basic and acidic residues" evidence="1">
    <location>
        <begin position="472"/>
        <end position="488"/>
    </location>
</feature>
<dbReference type="Gene3D" id="3.30.40.10">
    <property type="entry name" value="Zinc/RING finger domain, C3HC4 (zinc finger)"/>
    <property type="match status" value="1"/>
</dbReference>
<feature type="compositionally biased region" description="Basic and acidic residues" evidence="1">
    <location>
        <begin position="391"/>
        <end position="403"/>
    </location>
</feature>
<evidence type="ECO:0008006" key="6">
    <source>
        <dbReference type="Google" id="ProtNLM"/>
    </source>
</evidence>
<name>A0AAQ3MUK3_VIGMU</name>
<feature type="compositionally biased region" description="Polar residues" evidence="1">
    <location>
        <begin position="421"/>
        <end position="432"/>
    </location>
</feature>
<dbReference type="PANTHER" id="PTHR46293:SF1">
    <property type="entry name" value="OS03G0632800 PROTEIN"/>
    <property type="match status" value="1"/>
</dbReference>
<evidence type="ECO:0000313" key="4">
    <source>
        <dbReference type="EMBL" id="WVY97712.1"/>
    </source>
</evidence>
<feature type="region of interest" description="Disordered" evidence="1">
    <location>
        <begin position="465"/>
        <end position="527"/>
    </location>
</feature>
<evidence type="ECO:0000256" key="1">
    <source>
        <dbReference type="SAM" id="MobiDB-lite"/>
    </source>
</evidence>
<dbReference type="EMBL" id="CP144692">
    <property type="protein sequence ID" value="WVY97712.1"/>
    <property type="molecule type" value="Genomic_DNA"/>
</dbReference>
<feature type="chain" id="PRO_5043008290" description="E3 ubiquitin protein ligase DRIP2" evidence="3">
    <location>
        <begin position="16"/>
        <end position="627"/>
    </location>
</feature>
<gene>
    <name evidence="4" type="ORF">V8G54_029863</name>
</gene>
<evidence type="ECO:0000256" key="2">
    <source>
        <dbReference type="SAM" id="Phobius"/>
    </source>
</evidence>
<evidence type="ECO:0000256" key="3">
    <source>
        <dbReference type="SAM" id="SignalP"/>
    </source>
</evidence>
<feature type="transmembrane region" description="Helical" evidence="2">
    <location>
        <begin position="214"/>
        <end position="232"/>
    </location>
</feature>
<organism evidence="4 5">
    <name type="scientific">Vigna mungo</name>
    <name type="common">Black gram</name>
    <name type="synonym">Phaseolus mungo</name>
    <dbReference type="NCBI Taxonomy" id="3915"/>
    <lineage>
        <taxon>Eukaryota</taxon>
        <taxon>Viridiplantae</taxon>
        <taxon>Streptophyta</taxon>
        <taxon>Embryophyta</taxon>
        <taxon>Tracheophyta</taxon>
        <taxon>Spermatophyta</taxon>
        <taxon>Magnoliopsida</taxon>
        <taxon>eudicotyledons</taxon>
        <taxon>Gunneridae</taxon>
        <taxon>Pentapetalae</taxon>
        <taxon>rosids</taxon>
        <taxon>fabids</taxon>
        <taxon>Fabales</taxon>
        <taxon>Fabaceae</taxon>
        <taxon>Papilionoideae</taxon>
        <taxon>50 kb inversion clade</taxon>
        <taxon>NPAAA clade</taxon>
        <taxon>indigoferoid/millettioid clade</taxon>
        <taxon>Phaseoleae</taxon>
        <taxon>Vigna</taxon>
    </lineage>
</organism>
<dbReference type="AlphaFoldDB" id="A0AAQ3MUK3"/>
<keyword evidence="2" id="KW-0472">Membrane</keyword>
<feature type="signal peptide" evidence="3">
    <location>
        <begin position="1"/>
        <end position="15"/>
    </location>
</feature>
<keyword evidence="5" id="KW-1185">Reference proteome</keyword>
<keyword evidence="3" id="KW-0732">Signal</keyword>
<dbReference type="InterPro" id="IPR044807">
    <property type="entry name" value="DRIP1-like"/>
</dbReference>
<protein>
    <recommendedName>
        <fullName evidence="6">E3 ubiquitin protein ligase DRIP2</fullName>
    </recommendedName>
</protein>
<feature type="region of interest" description="Disordered" evidence="1">
    <location>
        <begin position="420"/>
        <end position="447"/>
    </location>
</feature>
<evidence type="ECO:0000313" key="5">
    <source>
        <dbReference type="Proteomes" id="UP001374535"/>
    </source>
</evidence>
<sequence>MLVVCVCVWRVYCFASPSLSLHALFSLSRSNTNNTQTQQRQQHWTVPGLSLRSFSANNRTPSGDLAPKSRHLNSHPRSISVPRRIQQGQNHRGVLWFTWQDWNAKLINLFVIVAMVSSQVVKVKRDTLRPCMTCPLCHNFYKDATTISLCLHTCSSLLPFDFCALLICMLLLNLFFFPDFDVAPVYLPRNLQCIALWFNPSRFLLILSNKIDMIAGLTWFTGFLLVVWISVISRDAVDFQDTLVCIIRTPVCRKCIYDKLSDEELDCCPVCNIDLGCLPVEKLRPDHNLQDIRAKVFPFKRKKIKAQEVLSSISLPTKRKERSLSSLVVSAPKVSMQPGFTGKRTKTSTRKAAAALRGCSFLLEESIKKEETNGEDNMDPSMAEPSKKHKPNEDKENGVEHGEGKVDLWTPLNCLVEAANRTKSSRSNSQATPLAKLESPFTPHVGQNIPEITTKTDLPASVHSELNIPKSKNKDTGHKTILGDDKDANSLPSGPVKRRRLRPAGQKRVAASEMSSSSPAPLNATGSKCNRKNSPIWFSLVASEDQDGTVPVSFIQKYLVKKLNLSSEAEVEIMCRGQTVLPSLQLHNLVDLWFRTASTSKRIPASVGSSAKDFVMVLSYCRKTLPP</sequence>
<proteinExistence type="predicted"/>
<dbReference type="Proteomes" id="UP001374535">
    <property type="component" value="Chromosome 9"/>
</dbReference>
<keyword evidence="2" id="KW-1133">Transmembrane helix</keyword>
<feature type="region of interest" description="Disordered" evidence="1">
    <location>
        <begin position="369"/>
        <end position="403"/>
    </location>
</feature>
<feature type="transmembrane region" description="Helical" evidence="2">
    <location>
        <begin position="157"/>
        <end position="177"/>
    </location>
</feature>
<accession>A0AAQ3MUK3</accession>
<reference evidence="4 5" key="1">
    <citation type="journal article" date="2023" name="Life. Sci Alliance">
        <title>Evolutionary insights into 3D genome organization and epigenetic landscape of Vigna mungo.</title>
        <authorList>
            <person name="Junaid A."/>
            <person name="Singh B."/>
            <person name="Bhatia S."/>
        </authorList>
    </citation>
    <scope>NUCLEOTIDE SEQUENCE [LARGE SCALE GENOMIC DNA]</scope>
    <source>
        <strain evidence="4">Urdbean</strain>
    </source>
</reference>
<keyword evidence="2" id="KW-0812">Transmembrane</keyword>
<dbReference type="GO" id="GO:0004842">
    <property type="term" value="F:ubiquitin-protein transferase activity"/>
    <property type="evidence" value="ECO:0007669"/>
    <property type="project" value="InterPro"/>
</dbReference>